<sequence length="138" mass="16789">MFVFVNRHAPINKKFYLHTPPPVQKKKYMIDWKKINWKKGENAWGKCMGKTNGEKGEIKLGKLKKKMTMRKKSKKKIEKKYKIEKKREKRKKRHRSCQNLLCVAQNRNLNRELMCDFEHCRLVKKENRYLHFPTSLLQ</sequence>
<evidence type="ECO:0000256" key="1">
    <source>
        <dbReference type="SAM" id="MobiDB-lite"/>
    </source>
</evidence>
<reference evidence="2 3" key="1">
    <citation type="journal article" date="2013" name="Curr. Biol.">
        <title>The Genome of the Foraminiferan Reticulomyxa filosa.</title>
        <authorList>
            <person name="Glockner G."/>
            <person name="Hulsmann N."/>
            <person name="Schleicher M."/>
            <person name="Noegel A.A."/>
            <person name="Eichinger L."/>
            <person name="Gallinger C."/>
            <person name="Pawlowski J."/>
            <person name="Sierra R."/>
            <person name="Euteneuer U."/>
            <person name="Pillet L."/>
            <person name="Moustafa A."/>
            <person name="Platzer M."/>
            <person name="Groth M."/>
            <person name="Szafranski K."/>
            <person name="Schliwa M."/>
        </authorList>
    </citation>
    <scope>NUCLEOTIDE SEQUENCE [LARGE SCALE GENOMIC DNA]</scope>
</reference>
<feature type="region of interest" description="Disordered" evidence="1">
    <location>
        <begin position="65"/>
        <end position="96"/>
    </location>
</feature>
<evidence type="ECO:0000313" key="2">
    <source>
        <dbReference type="EMBL" id="ETO12032.1"/>
    </source>
</evidence>
<keyword evidence="3" id="KW-1185">Reference proteome</keyword>
<protein>
    <submittedName>
        <fullName evidence="2">Uncharacterized protein</fullName>
    </submittedName>
</protein>
<comment type="caution">
    <text evidence="2">The sequence shown here is derived from an EMBL/GenBank/DDBJ whole genome shotgun (WGS) entry which is preliminary data.</text>
</comment>
<name>X6MF42_RETFI</name>
<dbReference type="Proteomes" id="UP000023152">
    <property type="component" value="Unassembled WGS sequence"/>
</dbReference>
<gene>
    <name evidence="2" type="ORF">RFI_25344</name>
</gene>
<evidence type="ECO:0000313" key="3">
    <source>
        <dbReference type="Proteomes" id="UP000023152"/>
    </source>
</evidence>
<proteinExistence type="predicted"/>
<organism evidence="2 3">
    <name type="scientific">Reticulomyxa filosa</name>
    <dbReference type="NCBI Taxonomy" id="46433"/>
    <lineage>
        <taxon>Eukaryota</taxon>
        <taxon>Sar</taxon>
        <taxon>Rhizaria</taxon>
        <taxon>Retaria</taxon>
        <taxon>Foraminifera</taxon>
        <taxon>Monothalamids</taxon>
        <taxon>Reticulomyxidae</taxon>
        <taxon>Reticulomyxa</taxon>
    </lineage>
</organism>
<dbReference type="EMBL" id="ASPP01021801">
    <property type="protein sequence ID" value="ETO12032.1"/>
    <property type="molecule type" value="Genomic_DNA"/>
</dbReference>
<dbReference type="AlphaFoldDB" id="X6MF42"/>
<accession>X6MF42</accession>